<dbReference type="SUPFAM" id="SSF51905">
    <property type="entry name" value="FAD/NAD(P)-binding domain"/>
    <property type="match status" value="1"/>
</dbReference>
<evidence type="ECO:0000313" key="5">
    <source>
        <dbReference type="EMBL" id="MDT0610312.1"/>
    </source>
</evidence>
<keyword evidence="2" id="KW-0285">Flavoprotein</keyword>
<sequence>MNTDVLIVGAGPTGLALGIDLARRGVDALVVERARTLFPGSRGKGFQPRTMEVFDDLGVLDAIHAAGGTYPIGMIWKNGERVGEHHMFDPAEPSEDSPYNRAWMVPQWRTQEILAARLAELGGTVAFHHEVAGVSQDDESVTAHLSSGGTVRARYLVAADGGRSAVRRALGIGMTGESVDPNPTLVADVRISGLDRDNWHVFPPREGDDLLAICPLAGTEDFQVMARFPEGAYVDTSPDGVRKVVAERSHIAAEDVTEVRWTSDFRPRAALADRFRSGRVFIAGDAAHVHSPAGGQGLNTSVQDAYNLGWKLDSVLTGSAPATLLDSYEEERRPVAAEMLDLSTAVHRGEVRRGGATRQLGIGYRDSSLTVETRGAVDGGAVRAGDRAPDGRVDGIRLFDAFRGPHWTLLALGVDAPGGGVGAAVRVVRGGAHGAYGTGLFLVRPDGYVGWAGDRPEGLDAYLGRYGLGA</sequence>
<dbReference type="Pfam" id="PF21274">
    <property type="entry name" value="Rng_hyd_C"/>
    <property type="match status" value="1"/>
</dbReference>
<comment type="caution">
    <text evidence="5">The sequence shown here is derived from an EMBL/GenBank/DDBJ whole genome shotgun (WGS) entry which is preliminary data.</text>
</comment>
<dbReference type="InterPro" id="IPR036188">
    <property type="entry name" value="FAD/NAD-bd_sf"/>
</dbReference>
<dbReference type="InterPro" id="IPR050641">
    <property type="entry name" value="RIFMO-like"/>
</dbReference>
<dbReference type="Gene3D" id="3.30.70.2450">
    <property type="match status" value="1"/>
</dbReference>
<gene>
    <name evidence="5" type="ORF">RM812_08725</name>
</gene>
<dbReference type="Pfam" id="PF01494">
    <property type="entry name" value="FAD_binding_3"/>
    <property type="match status" value="1"/>
</dbReference>
<evidence type="ECO:0000259" key="4">
    <source>
        <dbReference type="Pfam" id="PF01494"/>
    </source>
</evidence>
<reference evidence="5" key="1">
    <citation type="submission" date="2024-05" db="EMBL/GenBank/DDBJ databases">
        <title>30 novel species of actinomycetes from the DSMZ collection.</title>
        <authorList>
            <person name="Nouioui I."/>
        </authorList>
    </citation>
    <scope>NUCLEOTIDE SEQUENCE</scope>
    <source>
        <strain evidence="5">DSM 40712</strain>
    </source>
</reference>
<organism evidence="5 6">
    <name type="scientific">Streptomyces lancefieldiae</name>
    <dbReference type="NCBI Taxonomy" id="3075520"/>
    <lineage>
        <taxon>Bacteria</taxon>
        <taxon>Bacillati</taxon>
        <taxon>Actinomycetota</taxon>
        <taxon>Actinomycetes</taxon>
        <taxon>Kitasatosporales</taxon>
        <taxon>Streptomycetaceae</taxon>
        <taxon>Streptomyces</taxon>
    </lineage>
</organism>
<keyword evidence="6" id="KW-1185">Reference proteome</keyword>
<protein>
    <submittedName>
        <fullName evidence="5">FAD-dependent oxidoreductase</fullName>
    </submittedName>
</protein>
<evidence type="ECO:0000256" key="1">
    <source>
        <dbReference type="ARBA" id="ARBA00001974"/>
    </source>
</evidence>
<dbReference type="PRINTS" id="PR00420">
    <property type="entry name" value="RNGMNOXGNASE"/>
</dbReference>
<dbReference type="NCBIfam" id="NF004832">
    <property type="entry name" value="PRK06184.1"/>
    <property type="match status" value="1"/>
</dbReference>
<feature type="domain" description="FAD-binding" evidence="4">
    <location>
        <begin position="3"/>
        <end position="342"/>
    </location>
</feature>
<dbReference type="PANTHER" id="PTHR43004">
    <property type="entry name" value="TRK SYSTEM POTASSIUM UPTAKE PROTEIN"/>
    <property type="match status" value="1"/>
</dbReference>
<dbReference type="InterPro" id="IPR002938">
    <property type="entry name" value="FAD-bd"/>
</dbReference>
<evidence type="ECO:0000313" key="6">
    <source>
        <dbReference type="Proteomes" id="UP001180724"/>
    </source>
</evidence>
<dbReference type="RefSeq" id="WP_311571818.1">
    <property type="nucleotide sequence ID" value="NZ_JAVRFH010000006.1"/>
</dbReference>
<dbReference type="EMBL" id="JAVRFH010000006">
    <property type="protein sequence ID" value="MDT0610312.1"/>
    <property type="molecule type" value="Genomic_DNA"/>
</dbReference>
<evidence type="ECO:0000256" key="3">
    <source>
        <dbReference type="ARBA" id="ARBA00022827"/>
    </source>
</evidence>
<keyword evidence="3" id="KW-0274">FAD</keyword>
<dbReference type="Proteomes" id="UP001180724">
    <property type="component" value="Unassembled WGS sequence"/>
</dbReference>
<comment type="cofactor">
    <cofactor evidence="1">
        <name>FAD</name>
        <dbReference type="ChEBI" id="CHEBI:57692"/>
    </cofactor>
</comment>
<proteinExistence type="predicted"/>
<dbReference type="Gene3D" id="3.50.50.60">
    <property type="entry name" value="FAD/NAD(P)-binding domain"/>
    <property type="match status" value="1"/>
</dbReference>
<dbReference type="Gene3D" id="3.40.30.120">
    <property type="match status" value="1"/>
</dbReference>
<name>A0ABU3AJE5_9ACTN</name>
<dbReference type="PANTHER" id="PTHR43004:SF19">
    <property type="entry name" value="BINDING MONOOXYGENASE, PUTATIVE (JCVI)-RELATED"/>
    <property type="match status" value="1"/>
</dbReference>
<evidence type="ECO:0000256" key="2">
    <source>
        <dbReference type="ARBA" id="ARBA00022630"/>
    </source>
</evidence>
<accession>A0ABU3AJE5</accession>